<organism evidence="11 12">
    <name type="scientific">Thelephora terrestris</name>
    <dbReference type="NCBI Taxonomy" id="56493"/>
    <lineage>
        <taxon>Eukaryota</taxon>
        <taxon>Fungi</taxon>
        <taxon>Dikarya</taxon>
        <taxon>Basidiomycota</taxon>
        <taxon>Agaricomycotina</taxon>
        <taxon>Agaricomycetes</taxon>
        <taxon>Thelephorales</taxon>
        <taxon>Thelephoraceae</taxon>
        <taxon>Thelephora</taxon>
    </lineage>
</organism>
<comment type="caution">
    <text evidence="11">The sequence shown here is derived from an EMBL/GenBank/DDBJ whole genome shotgun (WGS) entry which is preliminary data.</text>
</comment>
<keyword evidence="8 10" id="KW-0472">Membrane</keyword>
<dbReference type="Pfam" id="PF03169">
    <property type="entry name" value="OPT"/>
    <property type="match status" value="1"/>
</dbReference>
<dbReference type="Proteomes" id="UP000736335">
    <property type="component" value="Unassembled WGS sequence"/>
</dbReference>
<gene>
    <name evidence="11" type="ORF">BJ322DRAFT_1057680</name>
</gene>
<feature type="region of interest" description="Disordered" evidence="9">
    <location>
        <begin position="1"/>
        <end position="106"/>
    </location>
</feature>
<feature type="transmembrane region" description="Helical" evidence="10">
    <location>
        <begin position="161"/>
        <end position="180"/>
    </location>
</feature>
<feature type="compositionally biased region" description="Basic and acidic residues" evidence="9">
    <location>
        <begin position="87"/>
        <end position="105"/>
    </location>
</feature>
<evidence type="ECO:0000256" key="7">
    <source>
        <dbReference type="ARBA" id="ARBA00022989"/>
    </source>
</evidence>
<feature type="transmembrane region" description="Helical" evidence="10">
    <location>
        <begin position="241"/>
        <end position="259"/>
    </location>
</feature>
<feature type="transmembrane region" description="Helical" evidence="10">
    <location>
        <begin position="379"/>
        <end position="398"/>
    </location>
</feature>
<evidence type="ECO:0000256" key="6">
    <source>
        <dbReference type="ARBA" id="ARBA00022927"/>
    </source>
</evidence>
<feature type="transmembrane region" description="Helical" evidence="10">
    <location>
        <begin position="345"/>
        <end position="367"/>
    </location>
</feature>
<keyword evidence="5" id="KW-0571">Peptide transport</keyword>
<dbReference type="NCBIfam" id="TIGR00727">
    <property type="entry name" value="ISP4_OPT"/>
    <property type="match status" value="1"/>
</dbReference>
<comment type="similarity">
    <text evidence="2">Belongs to the oligopeptide OPT transporter family.</text>
</comment>
<dbReference type="InterPro" id="IPR004813">
    <property type="entry name" value="OPT"/>
</dbReference>
<feature type="transmembrane region" description="Helical" evidence="10">
    <location>
        <begin position="709"/>
        <end position="725"/>
    </location>
</feature>
<accession>A0A9P6L7I6</accession>
<evidence type="ECO:0000313" key="11">
    <source>
        <dbReference type="EMBL" id="KAF9786054.1"/>
    </source>
</evidence>
<keyword evidence="7 10" id="KW-1133">Transmembrane helix</keyword>
<evidence type="ECO:0000256" key="3">
    <source>
        <dbReference type="ARBA" id="ARBA00022448"/>
    </source>
</evidence>
<dbReference type="GO" id="GO:0016020">
    <property type="term" value="C:membrane"/>
    <property type="evidence" value="ECO:0007669"/>
    <property type="project" value="UniProtKB-SubCell"/>
</dbReference>
<feature type="compositionally biased region" description="Basic and acidic residues" evidence="9">
    <location>
        <begin position="31"/>
        <end position="48"/>
    </location>
</feature>
<feature type="compositionally biased region" description="Polar residues" evidence="9">
    <location>
        <begin position="58"/>
        <end position="67"/>
    </location>
</feature>
<evidence type="ECO:0000256" key="5">
    <source>
        <dbReference type="ARBA" id="ARBA00022856"/>
    </source>
</evidence>
<feature type="transmembrane region" description="Helical" evidence="10">
    <location>
        <begin position="137"/>
        <end position="155"/>
    </location>
</feature>
<feature type="transmembrane region" description="Helical" evidence="10">
    <location>
        <begin position="681"/>
        <end position="702"/>
    </location>
</feature>
<protein>
    <submittedName>
        <fullName evidence="11">OPT oligopeptide transporter</fullName>
    </submittedName>
</protein>
<dbReference type="OrthoDB" id="9986677at2759"/>
<comment type="subcellular location">
    <subcellularLocation>
        <location evidence="1">Membrane</location>
        <topology evidence="1">Multi-pass membrane protein</topology>
    </subcellularLocation>
</comment>
<proteinExistence type="inferred from homology"/>
<dbReference type="PANTHER" id="PTHR22601">
    <property type="entry name" value="ISP4 LIKE PROTEIN"/>
    <property type="match status" value="1"/>
</dbReference>
<evidence type="ECO:0000256" key="1">
    <source>
        <dbReference type="ARBA" id="ARBA00004141"/>
    </source>
</evidence>
<evidence type="ECO:0000256" key="8">
    <source>
        <dbReference type="ARBA" id="ARBA00023136"/>
    </source>
</evidence>
<feature type="transmembrane region" description="Helical" evidence="10">
    <location>
        <begin position="651"/>
        <end position="669"/>
    </location>
</feature>
<feature type="transmembrane region" description="Helical" evidence="10">
    <location>
        <begin position="444"/>
        <end position="472"/>
    </location>
</feature>
<keyword evidence="12" id="KW-1185">Reference proteome</keyword>
<evidence type="ECO:0000256" key="9">
    <source>
        <dbReference type="SAM" id="MobiDB-lite"/>
    </source>
</evidence>
<feature type="transmembrane region" description="Helical" evidence="10">
    <location>
        <begin position="731"/>
        <end position="747"/>
    </location>
</feature>
<evidence type="ECO:0000313" key="12">
    <source>
        <dbReference type="Proteomes" id="UP000736335"/>
    </source>
</evidence>
<dbReference type="EMBL" id="WIUZ02000006">
    <property type="protein sequence ID" value="KAF9786054.1"/>
    <property type="molecule type" value="Genomic_DNA"/>
</dbReference>
<feature type="transmembrane region" description="Helical" evidence="10">
    <location>
        <begin position="566"/>
        <end position="588"/>
    </location>
</feature>
<dbReference type="GO" id="GO:0015031">
    <property type="term" value="P:protein transport"/>
    <property type="evidence" value="ECO:0007669"/>
    <property type="project" value="UniProtKB-KW"/>
</dbReference>
<name>A0A9P6L7I6_9AGAM</name>
<dbReference type="InterPro" id="IPR004648">
    <property type="entry name" value="Oligpept_transpt"/>
</dbReference>
<evidence type="ECO:0000256" key="2">
    <source>
        <dbReference type="ARBA" id="ARBA00008807"/>
    </source>
</evidence>
<keyword evidence="4 10" id="KW-0812">Transmembrane</keyword>
<feature type="transmembrane region" description="Helical" evidence="10">
    <location>
        <begin position="304"/>
        <end position="325"/>
    </location>
</feature>
<evidence type="ECO:0000256" key="4">
    <source>
        <dbReference type="ARBA" id="ARBA00022692"/>
    </source>
</evidence>
<keyword evidence="3" id="KW-0813">Transport</keyword>
<reference evidence="11" key="2">
    <citation type="submission" date="2020-11" db="EMBL/GenBank/DDBJ databases">
        <authorList>
            <consortium name="DOE Joint Genome Institute"/>
            <person name="Kuo A."/>
            <person name="Miyauchi S."/>
            <person name="Kiss E."/>
            <person name="Drula E."/>
            <person name="Kohler A."/>
            <person name="Sanchez-Garcia M."/>
            <person name="Andreopoulos B."/>
            <person name="Barry K.W."/>
            <person name="Bonito G."/>
            <person name="Buee M."/>
            <person name="Carver A."/>
            <person name="Chen C."/>
            <person name="Cichocki N."/>
            <person name="Clum A."/>
            <person name="Culley D."/>
            <person name="Crous P.W."/>
            <person name="Fauchery L."/>
            <person name="Girlanda M."/>
            <person name="Hayes R."/>
            <person name="Keri Z."/>
            <person name="Labutti K."/>
            <person name="Lipzen A."/>
            <person name="Lombard V."/>
            <person name="Magnuson J."/>
            <person name="Maillard F."/>
            <person name="Morin E."/>
            <person name="Murat C."/>
            <person name="Nolan M."/>
            <person name="Ohm R."/>
            <person name="Pangilinan J."/>
            <person name="Pereira M."/>
            <person name="Perotto S."/>
            <person name="Peter M."/>
            <person name="Riley R."/>
            <person name="Sitrit Y."/>
            <person name="Stielow B."/>
            <person name="Szollosi G."/>
            <person name="Zifcakova L."/>
            <person name="Stursova M."/>
            <person name="Spatafora J.W."/>
            <person name="Tedersoo L."/>
            <person name="Vaario L.-M."/>
            <person name="Yamada A."/>
            <person name="Yan M."/>
            <person name="Wang P."/>
            <person name="Xu J."/>
            <person name="Bruns T."/>
            <person name="Baldrian P."/>
            <person name="Vilgalys R."/>
            <person name="Henrissat B."/>
            <person name="Grigoriev I.V."/>
            <person name="Hibbett D."/>
            <person name="Nagy L.G."/>
            <person name="Martin F.M."/>
        </authorList>
    </citation>
    <scope>NUCLEOTIDE SEQUENCE</scope>
    <source>
        <strain evidence="11">UH-Tt-Lm1</strain>
    </source>
</reference>
<evidence type="ECO:0000256" key="10">
    <source>
        <dbReference type="SAM" id="Phobius"/>
    </source>
</evidence>
<feature type="transmembrane region" description="Helical" evidence="10">
    <location>
        <begin position="530"/>
        <end position="554"/>
    </location>
</feature>
<feature type="transmembrane region" description="Helical" evidence="10">
    <location>
        <begin position="503"/>
        <end position="524"/>
    </location>
</feature>
<feature type="transmembrane region" description="Helical" evidence="10">
    <location>
        <begin position="608"/>
        <end position="631"/>
    </location>
</feature>
<sequence length="824" mass="93281">MVVRKNLTIEIESPEVSPLPTTSTAKSKRMTHPDVPRDIDSLLEEHWNDPNYDVNGLPSPTASSTDSFELESKHRRGSAYSTSDFDGDSHYGSSKEHSASKLKYVDDDEVEESPYPEVRAAVSNLDDPTMPVSTIRMWAIGIFFSAALPAFNQLFSLRYPSIFMSGVVVQLLSLPIGRFFEWVLPTTRFNTFGYVWTLNPGPFNAKEHTVITVMAKVVEIGAYATDLLLSQELFYGKNFGFGYEIMICISSQLMGYAFAGMFMRFLVWPSSMIWPGALVNSALFNTLHKSYSTRDKKHMSRQRFFAIAAAASFVWYWFPGYIFTALSWFTWACWIAPNNVAVNSLFGYVSGLGMGFLTFDWAMISYFGSPLVIPWWAQVNTTVSFLFWFWIIVPIIYFTNTWNTAYFPVNSPATYTNTGTPFDITQVVTNGLFDVEKYRNYSPVFLSAAFIMNYCLSLAALTAVVTHTYLWYGRDIMRQLRTSIKDEKDIHSRLMSRYQTIPHWWFVAVFVFSFVLGAVAIEAYETTMPFWAYILAIILGFAFVLPLGILLAITNQQLTLNVFSELIAGYVIPGRPIAVMIFKVYGTIVSKQALDFSGHLKLGHYMKVPPRVMFIAQATASVVSCFVVVVVQRWALTHIEGVCHQGQKNGFICPSSTVFAEASLLYGGVGPSRLFGPGQMYYAAIWFLFIGAVSPIPFYFLARKYPRSLFRYVNIPVFWVGPTGMPPGTGINFSSSALVGFIFQFYLRRYRFMWWMRYNYILSLALDFGVAIAGVVIFFTVVYPGGGQQLNWWGNTVYLNTADFNYTPLKTVQNGQSFGPKTWQ</sequence>
<dbReference type="AlphaFoldDB" id="A0A9P6L7I6"/>
<reference evidence="11" key="1">
    <citation type="journal article" date="2020" name="Nat. Commun.">
        <title>Large-scale genome sequencing of mycorrhizal fungi provides insights into the early evolution of symbiotic traits.</title>
        <authorList>
            <person name="Miyauchi S."/>
            <person name="Kiss E."/>
            <person name="Kuo A."/>
            <person name="Drula E."/>
            <person name="Kohler A."/>
            <person name="Sanchez-Garcia M."/>
            <person name="Morin E."/>
            <person name="Andreopoulos B."/>
            <person name="Barry K.W."/>
            <person name="Bonito G."/>
            <person name="Buee M."/>
            <person name="Carver A."/>
            <person name="Chen C."/>
            <person name="Cichocki N."/>
            <person name="Clum A."/>
            <person name="Culley D."/>
            <person name="Crous P.W."/>
            <person name="Fauchery L."/>
            <person name="Girlanda M."/>
            <person name="Hayes R.D."/>
            <person name="Keri Z."/>
            <person name="LaButti K."/>
            <person name="Lipzen A."/>
            <person name="Lombard V."/>
            <person name="Magnuson J."/>
            <person name="Maillard F."/>
            <person name="Murat C."/>
            <person name="Nolan M."/>
            <person name="Ohm R.A."/>
            <person name="Pangilinan J."/>
            <person name="Pereira M.F."/>
            <person name="Perotto S."/>
            <person name="Peter M."/>
            <person name="Pfister S."/>
            <person name="Riley R."/>
            <person name="Sitrit Y."/>
            <person name="Stielow J.B."/>
            <person name="Szollosi G."/>
            <person name="Zifcakova L."/>
            <person name="Stursova M."/>
            <person name="Spatafora J.W."/>
            <person name="Tedersoo L."/>
            <person name="Vaario L.M."/>
            <person name="Yamada A."/>
            <person name="Yan M."/>
            <person name="Wang P."/>
            <person name="Xu J."/>
            <person name="Bruns T."/>
            <person name="Baldrian P."/>
            <person name="Vilgalys R."/>
            <person name="Dunand C."/>
            <person name="Henrissat B."/>
            <person name="Grigoriev I.V."/>
            <person name="Hibbett D."/>
            <person name="Nagy L.G."/>
            <person name="Martin F.M."/>
        </authorList>
    </citation>
    <scope>NUCLEOTIDE SEQUENCE</scope>
    <source>
        <strain evidence="11">UH-Tt-Lm1</strain>
    </source>
</reference>
<dbReference type="GO" id="GO:0035673">
    <property type="term" value="F:oligopeptide transmembrane transporter activity"/>
    <property type="evidence" value="ECO:0007669"/>
    <property type="project" value="InterPro"/>
</dbReference>
<feature type="transmembrane region" description="Helical" evidence="10">
    <location>
        <begin position="265"/>
        <end position="284"/>
    </location>
</feature>
<feature type="transmembrane region" description="Helical" evidence="10">
    <location>
        <begin position="759"/>
        <end position="783"/>
    </location>
</feature>
<keyword evidence="6" id="KW-0653">Protein transport</keyword>
<dbReference type="NCBIfam" id="TIGR00728">
    <property type="entry name" value="OPT_sfam"/>
    <property type="match status" value="1"/>
</dbReference>